<reference evidence="4 5" key="1">
    <citation type="submission" date="2020-02" db="EMBL/GenBank/DDBJ databases">
        <authorList>
            <person name="Kim Y.B."/>
            <person name="Roh S.W."/>
        </authorList>
    </citation>
    <scope>NUCLEOTIDE SEQUENCE [LARGE SCALE GENOMIC DNA]</scope>
    <source>
        <strain evidence="4 5">DSM 103574</strain>
    </source>
</reference>
<evidence type="ECO:0000313" key="4">
    <source>
        <dbReference type="EMBL" id="QIB69345.1"/>
    </source>
</evidence>
<name>A0A858BW96_9FIRM</name>
<dbReference type="GO" id="GO:0016747">
    <property type="term" value="F:acyltransferase activity, transferring groups other than amino-acyl groups"/>
    <property type="evidence" value="ECO:0007669"/>
    <property type="project" value="InterPro"/>
</dbReference>
<keyword evidence="1 4" id="KW-0808">Transferase</keyword>
<dbReference type="PANTHER" id="PTHR43877">
    <property type="entry name" value="AMINOALKYLPHOSPHONATE N-ACETYLTRANSFERASE-RELATED-RELATED"/>
    <property type="match status" value="1"/>
</dbReference>
<evidence type="ECO:0000259" key="3">
    <source>
        <dbReference type="PROSITE" id="PS51186"/>
    </source>
</evidence>
<dbReference type="CDD" id="cd04301">
    <property type="entry name" value="NAT_SF"/>
    <property type="match status" value="1"/>
</dbReference>
<dbReference type="Gene3D" id="3.40.630.30">
    <property type="match status" value="1"/>
</dbReference>
<dbReference type="SUPFAM" id="SSF55729">
    <property type="entry name" value="Acyl-CoA N-acyltransferases (Nat)"/>
    <property type="match status" value="1"/>
</dbReference>
<sequence length="182" mass="20425">MKEDKMIRKAVERDLAGIAGIYEAIIDQEEKNAASIGWKRGVYPTEDTARQALNRGDLYVMEADGQTIVGSAIINQVQVAEYANCPWQYPAAEKDVLVLHTLVVDPAQSKNGCGRSFVNFYEELAREAGIRYLRMDTNVRNEVARAFYRKMGYKEPGIVSCVFNGIEGVQLVCLEKKLEEVI</sequence>
<dbReference type="InterPro" id="IPR050832">
    <property type="entry name" value="Bact_Acetyltransf"/>
</dbReference>
<evidence type="ECO:0000256" key="2">
    <source>
        <dbReference type="ARBA" id="ARBA00023315"/>
    </source>
</evidence>
<feature type="domain" description="N-acetyltransferase" evidence="3">
    <location>
        <begin position="5"/>
        <end position="179"/>
    </location>
</feature>
<dbReference type="InterPro" id="IPR000182">
    <property type="entry name" value="GNAT_dom"/>
</dbReference>
<accession>A0A858BW96</accession>
<dbReference type="AlphaFoldDB" id="A0A858BW96"/>
<dbReference type="KEGG" id="abut:Ami103574_08410"/>
<dbReference type="Pfam" id="PF00583">
    <property type="entry name" value="Acetyltransf_1"/>
    <property type="match status" value="1"/>
</dbReference>
<evidence type="ECO:0000256" key="1">
    <source>
        <dbReference type="ARBA" id="ARBA00022679"/>
    </source>
</evidence>
<keyword evidence="5" id="KW-1185">Reference proteome</keyword>
<keyword evidence="2" id="KW-0012">Acyltransferase</keyword>
<gene>
    <name evidence="4" type="ORF">Ami103574_08410</name>
</gene>
<dbReference type="EMBL" id="CP048649">
    <property type="protein sequence ID" value="QIB69345.1"/>
    <property type="molecule type" value="Genomic_DNA"/>
</dbReference>
<protein>
    <submittedName>
        <fullName evidence="4">GNAT family N-acetyltransferase</fullName>
    </submittedName>
</protein>
<organism evidence="4 5">
    <name type="scientific">Aminipila butyrica</name>
    <dbReference type="NCBI Taxonomy" id="433296"/>
    <lineage>
        <taxon>Bacteria</taxon>
        <taxon>Bacillati</taxon>
        <taxon>Bacillota</taxon>
        <taxon>Clostridia</taxon>
        <taxon>Peptostreptococcales</taxon>
        <taxon>Anaerovoracaceae</taxon>
        <taxon>Aminipila</taxon>
    </lineage>
</organism>
<dbReference type="PROSITE" id="PS51186">
    <property type="entry name" value="GNAT"/>
    <property type="match status" value="1"/>
</dbReference>
<dbReference type="Proteomes" id="UP000466848">
    <property type="component" value="Chromosome"/>
</dbReference>
<evidence type="ECO:0000313" key="5">
    <source>
        <dbReference type="Proteomes" id="UP000466848"/>
    </source>
</evidence>
<dbReference type="InterPro" id="IPR016181">
    <property type="entry name" value="Acyl_CoA_acyltransferase"/>
</dbReference>
<proteinExistence type="predicted"/>